<dbReference type="EMBL" id="CP000749">
    <property type="protein sequence ID" value="ABR71860.1"/>
    <property type="molecule type" value="Genomic_DNA"/>
</dbReference>
<dbReference type="OrthoDB" id="9835683at2"/>
<dbReference type="HOGENOM" id="CLU_1641715_0_0_6"/>
<proteinExistence type="predicted"/>
<dbReference type="KEGG" id="mmw:Mmwyl1_2949"/>
<evidence type="ECO:0000313" key="1">
    <source>
        <dbReference type="EMBL" id="ABR71860.1"/>
    </source>
</evidence>
<gene>
    <name evidence="1" type="ordered locus">Mmwyl1_2949</name>
</gene>
<organism evidence="1">
    <name type="scientific">Marinomonas sp. (strain MWYL1)</name>
    <dbReference type="NCBI Taxonomy" id="400668"/>
    <lineage>
        <taxon>Bacteria</taxon>
        <taxon>Pseudomonadati</taxon>
        <taxon>Pseudomonadota</taxon>
        <taxon>Gammaproteobacteria</taxon>
        <taxon>Oceanospirillales</taxon>
        <taxon>Oceanospirillaceae</taxon>
        <taxon>Marinomonas</taxon>
    </lineage>
</organism>
<dbReference type="AlphaFoldDB" id="A6VZI1"/>
<name>A6VZI1_MARMS</name>
<sequence length="161" mass="18159">MKEIIAGIVALLIGAGGAYFFQNSKIKQLEARIDALITGQVPAYGILSRVNRVELEKASSPFSCKLQDGGFPRFKGIIRYFWDFEYAYGIIVPPNYDWEVKDLGNGVGQVLAPSLQQLRPAKVEFRDFDEINEASGDRWERMYYDALKLRKNGSNTPVIFA</sequence>
<protein>
    <submittedName>
        <fullName evidence="1">Uncharacterized protein</fullName>
    </submittedName>
</protein>
<reference evidence="1" key="1">
    <citation type="submission" date="2007-06" db="EMBL/GenBank/DDBJ databases">
        <title>Complete sequence of Marinomonas sp. MWYL1.</title>
        <authorList>
            <consortium name="US DOE Joint Genome Institute"/>
            <person name="Copeland A."/>
            <person name="Lucas S."/>
            <person name="Lapidus A."/>
            <person name="Barry K."/>
            <person name="Glavina del Rio T."/>
            <person name="Dalin E."/>
            <person name="Tice H."/>
            <person name="Pitluck S."/>
            <person name="Kiss H."/>
            <person name="Brettin T."/>
            <person name="Bruce D."/>
            <person name="Detter J.C."/>
            <person name="Han C."/>
            <person name="Schmutz J."/>
            <person name="Larimer F."/>
            <person name="Land M."/>
            <person name="Hauser L."/>
            <person name="Kyrpides N."/>
            <person name="Kim E."/>
            <person name="Johnston A.W.B."/>
            <person name="Todd J.D."/>
            <person name="Rogers R."/>
            <person name="Wexler M."/>
            <person name="Bond P.L."/>
            <person name="Li Y."/>
            <person name="Richardson P."/>
        </authorList>
    </citation>
    <scope>NUCLEOTIDE SEQUENCE [LARGE SCALE GENOMIC DNA]</scope>
    <source>
        <strain evidence="1">MWYL1</strain>
    </source>
</reference>
<accession>A6VZI1</accession>